<proteinExistence type="predicted"/>
<dbReference type="AlphaFoldDB" id="A0A0F8Y2Q8"/>
<protein>
    <submittedName>
        <fullName evidence="1">Uncharacterized protein</fullName>
    </submittedName>
</protein>
<evidence type="ECO:0000313" key="1">
    <source>
        <dbReference type="EMBL" id="KKK67845.1"/>
    </source>
</evidence>
<dbReference type="EMBL" id="LAZR01059410">
    <property type="protein sequence ID" value="KKK67845.1"/>
    <property type="molecule type" value="Genomic_DNA"/>
</dbReference>
<accession>A0A0F8Y2Q8</accession>
<gene>
    <name evidence="1" type="ORF">LCGC14_2949990</name>
</gene>
<sequence>MKRLIDMLQQIERIENDILLTNNSHAVEIKLANGLYWIGRLNQEQMALAYDAELRYELENLNQGELR</sequence>
<name>A0A0F8Y2Q8_9ZZZZ</name>
<comment type="caution">
    <text evidence="1">The sequence shown here is derived from an EMBL/GenBank/DDBJ whole genome shotgun (WGS) entry which is preliminary data.</text>
</comment>
<reference evidence="1" key="1">
    <citation type="journal article" date="2015" name="Nature">
        <title>Complex archaea that bridge the gap between prokaryotes and eukaryotes.</title>
        <authorList>
            <person name="Spang A."/>
            <person name="Saw J.H."/>
            <person name="Jorgensen S.L."/>
            <person name="Zaremba-Niedzwiedzka K."/>
            <person name="Martijn J."/>
            <person name="Lind A.E."/>
            <person name="van Eijk R."/>
            <person name="Schleper C."/>
            <person name="Guy L."/>
            <person name="Ettema T.J."/>
        </authorList>
    </citation>
    <scope>NUCLEOTIDE SEQUENCE</scope>
</reference>
<organism evidence="1">
    <name type="scientific">marine sediment metagenome</name>
    <dbReference type="NCBI Taxonomy" id="412755"/>
    <lineage>
        <taxon>unclassified sequences</taxon>
        <taxon>metagenomes</taxon>
        <taxon>ecological metagenomes</taxon>
    </lineage>
</organism>